<evidence type="ECO:0000313" key="2">
    <source>
        <dbReference type="Proteomes" id="UP000091967"/>
    </source>
</evidence>
<dbReference type="OMA" id="HITSIWI"/>
<dbReference type="EMBL" id="LYXU01000003">
    <property type="protein sequence ID" value="OBS20297.1"/>
    <property type="molecule type" value="Genomic_DNA"/>
</dbReference>
<accession>A0A1B8AIG4</accession>
<comment type="caution">
    <text evidence="1">The sequence shown here is derived from an EMBL/GenBank/DDBJ whole genome shotgun (WGS) entry which is preliminary data.</text>
</comment>
<dbReference type="STRING" id="36050.A0A1B8AIG4"/>
<proteinExistence type="predicted"/>
<reference evidence="1 2" key="1">
    <citation type="submission" date="2016-06" db="EMBL/GenBank/DDBJ databases">
        <title>Living apart together: crosstalk between the core and supernumerary genomes in a fungal plant pathogen.</title>
        <authorList>
            <person name="Vanheule A."/>
            <person name="Audenaert K."/>
            <person name="Warris S."/>
            <person name="Van De Geest H."/>
            <person name="Schijlen E."/>
            <person name="Hofte M."/>
            <person name="De Saeger S."/>
            <person name="Haesaert G."/>
            <person name="Waalwijk C."/>
            <person name="Van Der Lee T."/>
        </authorList>
    </citation>
    <scope>NUCLEOTIDE SEQUENCE [LARGE SCALE GENOMIC DNA]</scope>
    <source>
        <strain evidence="1 2">2516</strain>
    </source>
</reference>
<gene>
    <name evidence="1" type="ORF">FPOA_06674</name>
</gene>
<name>A0A1B8AIG4_FUSPO</name>
<sequence length="828" mass="94635">MSYQLCELHEHFDGMEIALMYQVDNASHNIEATASAFWQAYLNRNFPRPWQLLCEQGPDDTRRRVDMKVIFYNDENRTLSPILLIEVKRKKGSRTEVEEQGMDAADKAIDNYNLTGMYVITAIGLTYRAWYVNRQDRELEPLHGSQDVRWEYLHVGHQHGISNLEATIRLIKGEQPVRQAPVVPSQQTEFVKMLQSPSYLVPEENSTAGETSYWHQPVAHSQQLEFMQTDWAGQSTGPGYQEPPVGTETQGPVPVDVQGGGRELTVDSSVEDWVSQVEDTKGKKTGKERQIKKVKAKLIRHLIGKDECEFRDAKGNKKTTWKDEWKKKHEDGAVYFEYKGRDHYYRCEIGFQERHSGKLNDQLQAWTKNVPSCGLCHFDFSGGDVIIAVRPDGKESKPFVYCPGAKISDSIGLIWCNACASPCFHKRDQAVGCHCDCQKLLAPAPLHRLLQISAYSFEPTSNQERKRRIWLLRNMTSTLKLSGTLPPELRQEISQYLLQEYAVRTNRLLLRCPKAFQSSFTVLAPFVVKRVSYEGEEYLSSLINKPQEKHRQPAPTAVYVAEDHRGVKRLIWTESEDPPTVDYTPGVFWKGLPIRNSKGLIEFYNNGALLRHLSCRDNCREWSTRNSDSFAIPRHPLKQLRSLNVYRKNDKAPRRMSIFQYNRPEITGFSVCCNPAPIALHAHTPGDDLSFYQSTPTDSSWIYVPLDHDEHITSIWIRHPSPLKKSLALAFGTDKGHLHVLGAQTTPSLSNNAWELLDIPNGEPAHFFFDSYPSAMSDLMFDSEAPRQPRVLNAPEPVSRHPDLHSCEDFHWSQASVENVVAMEKERV</sequence>
<organism evidence="1 2">
    <name type="scientific">Fusarium poae</name>
    <dbReference type="NCBI Taxonomy" id="36050"/>
    <lineage>
        <taxon>Eukaryota</taxon>
        <taxon>Fungi</taxon>
        <taxon>Dikarya</taxon>
        <taxon>Ascomycota</taxon>
        <taxon>Pezizomycotina</taxon>
        <taxon>Sordariomycetes</taxon>
        <taxon>Hypocreomycetidae</taxon>
        <taxon>Hypocreales</taxon>
        <taxon>Nectriaceae</taxon>
        <taxon>Fusarium</taxon>
    </lineage>
</organism>
<protein>
    <submittedName>
        <fullName evidence="1">Uncharacterized protein</fullName>
    </submittedName>
</protein>
<keyword evidence="2" id="KW-1185">Reference proteome</keyword>
<evidence type="ECO:0000313" key="1">
    <source>
        <dbReference type="EMBL" id="OBS20297.1"/>
    </source>
</evidence>
<dbReference type="Proteomes" id="UP000091967">
    <property type="component" value="Unassembled WGS sequence"/>
</dbReference>
<dbReference type="AlphaFoldDB" id="A0A1B8AIG4"/>